<dbReference type="Proteomes" id="UP000034883">
    <property type="component" value="Chromosome"/>
</dbReference>
<accession>A0A0F6W498</accession>
<keyword evidence="4" id="KW-1185">Reference proteome</keyword>
<feature type="transmembrane region" description="Helical" evidence="1">
    <location>
        <begin position="157"/>
        <end position="185"/>
    </location>
</feature>
<reference evidence="3 4" key="1">
    <citation type="submission" date="2015-03" db="EMBL/GenBank/DDBJ databases">
        <title>Genome assembly of Sandaracinus amylolyticus DSM 53668.</title>
        <authorList>
            <person name="Sharma G."/>
            <person name="Subramanian S."/>
        </authorList>
    </citation>
    <scope>NUCLEOTIDE SEQUENCE [LARGE SCALE GENOMIC DNA]</scope>
    <source>
        <strain evidence="3 4">DSM 53668</strain>
    </source>
</reference>
<protein>
    <submittedName>
        <fullName evidence="3">Putative transmembrane protein</fullName>
    </submittedName>
</protein>
<keyword evidence="1" id="KW-0472">Membrane</keyword>
<feature type="transmembrane region" description="Helical" evidence="1">
    <location>
        <begin position="86"/>
        <end position="104"/>
    </location>
</feature>
<dbReference type="AlphaFoldDB" id="A0A0F6W498"/>
<feature type="domain" description="DUF4126" evidence="2">
    <location>
        <begin position="16"/>
        <end position="190"/>
    </location>
</feature>
<evidence type="ECO:0000259" key="2">
    <source>
        <dbReference type="Pfam" id="PF13548"/>
    </source>
</evidence>
<name>A0A0F6W498_9BACT</name>
<evidence type="ECO:0000313" key="4">
    <source>
        <dbReference type="Proteomes" id="UP000034883"/>
    </source>
</evidence>
<dbReference type="Pfam" id="PF13548">
    <property type="entry name" value="DUF4126"/>
    <property type="match status" value="1"/>
</dbReference>
<feature type="transmembrane region" description="Helical" evidence="1">
    <location>
        <begin position="111"/>
        <end position="131"/>
    </location>
</feature>
<dbReference type="STRING" id="927083.DB32_004261"/>
<gene>
    <name evidence="3" type="ORF">DB32_004261</name>
</gene>
<dbReference type="EMBL" id="CP011125">
    <property type="protein sequence ID" value="AKF07112.1"/>
    <property type="molecule type" value="Genomic_DNA"/>
</dbReference>
<sequence length="200" mass="20474">MDGITMGDALTWTSTLALAVALAACAGLRAWLPLFVAGLLARVGVAEVGDAFGWLASTPALVLFGIATIVEIVADKVPALDHALDTISTFIRPVAGAIVAAAVLVRIEDPLIAVVVGMLVGAPVALAPHAAKASARVVSSGTTAGLANPVISTIEDVLAIVIAVLAFVVPVLLVIAMLTFAIVFVRWIRRRSQRAGQARA</sequence>
<keyword evidence="1 3" id="KW-0812">Transmembrane</keyword>
<dbReference type="InterPro" id="IPR025196">
    <property type="entry name" value="DUF4126"/>
</dbReference>
<evidence type="ECO:0000256" key="1">
    <source>
        <dbReference type="SAM" id="Phobius"/>
    </source>
</evidence>
<keyword evidence="1" id="KW-1133">Transmembrane helix</keyword>
<dbReference type="KEGG" id="samy:DB32_004261"/>
<feature type="transmembrane region" description="Helical" evidence="1">
    <location>
        <begin position="16"/>
        <end position="40"/>
    </location>
</feature>
<organism evidence="3 4">
    <name type="scientific">Sandaracinus amylolyticus</name>
    <dbReference type="NCBI Taxonomy" id="927083"/>
    <lineage>
        <taxon>Bacteria</taxon>
        <taxon>Pseudomonadati</taxon>
        <taxon>Myxococcota</taxon>
        <taxon>Polyangia</taxon>
        <taxon>Polyangiales</taxon>
        <taxon>Sandaracinaceae</taxon>
        <taxon>Sandaracinus</taxon>
    </lineage>
</organism>
<dbReference type="OrthoDB" id="288613at2"/>
<feature type="transmembrane region" description="Helical" evidence="1">
    <location>
        <begin position="52"/>
        <end position="74"/>
    </location>
</feature>
<evidence type="ECO:0000313" key="3">
    <source>
        <dbReference type="EMBL" id="AKF07112.1"/>
    </source>
</evidence>
<proteinExistence type="predicted"/>